<protein>
    <recommendedName>
        <fullName evidence="4">Phage transcriptional regulator</fullName>
    </recommendedName>
</protein>
<dbReference type="RefSeq" id="WP_135677840.1">
    <property type="nucleotide sequence ID" value="NZ_CP038613.1"/>
</dbReference>
<dbReference type="EMBL" id="CP038613">
    <property type="protein sequence ID" value="QBY44729.1"/>
    <property type="molecule type" value="Genomic_DNA"/>
</dbReference>
<proteinExistence type="predicted"/>
<dbReference type="EMBL" id="CP038613">
    <property type="protein sequence ID" value="QBY44300.1"/>
    <property type="molecule type" value="Genomic_DNA"/>
</dbReference>
<evidence type="ECO:0000313" key="3">
    <source>
        <dbReference type="Proteomes" id="UP000295134"/>
    </source>
</evidence>
<dbReference type="KEGG" id="ans:ArsFIN_28840"/>
<evidence type="ECO:0000313" key="2">
    <source>
        <dbReference type="EMBL" id="QBY44729.1"/>
    </source>
</evidence>
<organism evidence="2 3">
    <name type="scientific">Arsenophonus nasoniae</name>
    <name type="common">son-killer infecting Nasonia vitripennis</name>
    <dbReference type="NCBI Taxonomy" id="638"/>
    <lineage>
        <taxon>Bacteria</taxon>
        <taxon>Pseudomonadati</taxon>
        <taxon>Pseudomonadota</taxon>
        <taxon>Gammaproteobacteria</taxon>
        <taxon>Enterobacterales</taxon>
        <taxon>Morganellaceae</taxon>
        <taxon>Arsenophonus</taxon>
    </lineage>
</organism>
<accession>A0A4P7KWM8</accession>
<evidence type="ECO:0000313" key="1">
    <source>
        <dbReference type="EMBL" id="QBY44300.1"/>
    </source>
</evidence>
<gene>
    <name evidence="1" type="ORF">ArsFIN_28840</name>
    <name evidence="2" type="ORF">ArsFIN_33150</name>
</gene>
<evidence type="ECO:0008006" key="4">
    <source>
        <dbReference type="Google" id="ProtNLM"/>
    </source>
</evidence>
<dbReference type="GeneID" id="96878266"/>
<dbReference type="Proteomes" id="UP000295134">
    <property type="component" value="Chromosome"/>
</dbReference>
<dbReference type="AlphaFoldDB" id="A0A4P7KWM8"/>
<name>A0A4P7KWM8_9GAMM</name>
<sequence>MRIIIKNKKEVVWYRDNEKGEGMASKGYMKDGTQHEIISALEYALEQSRAELMCWNDRYRMSEGS</sequence>
<reference evidence="2 3" key="1">
    <citation type="submission" date="2019-03" db="EMBL/GenBank/DDBJ databases">
        <title>Long-read sequencing reveals hyperdense prophage content in a complex bacterial symbiont genome.</title>
        <authorList>
            <person name="Frost C.L."/>
            <person name="Siozios S."/>
            <person name="Nadal-Jimenez P."/>
            <person name="Brockhurst M.A."/>
            <person name="King K.C."/>
            <person name="Darby A.C."/>
            <person name="Hurst G.D.D."/>
        </authorList>
    </citation>
    <scope>NUCLEOTIDE SEQUENCE [LARGE SCALE GENOMIC DNA]</scope>
    <source>
        <strain evidence="2 3">FIN</strain>
    </source>
</reference>
<dbReference type="KEGG" id="ans:ArsFIN_33150"/>